<accession>A0A859QRR0</accession>
<feature type="domain" description="YjiS-like" evidence="1">
    <location>
        <begin position="22"/>
        <end position="57"/>
    </location>
</feature>
<reference evidence="2 3" key="1">
    <citation type="submission" date="2019-06" db="EMBL/GenBank/DDBJ databases">
        <title>Complete genome sequence of Ensifer mexicanus ITTG R7 isolated from nodules of Acacia angustissima (Mill.) Kuntze.</title>
        <authorList>
            <person name="Rincon-Rosales R."/>
            <person name="Rogel M.A."/>
            <person name="Guerrero G."/>
            <person name="Rincon-Molina C.I."/>
            <person name="Lopez-Lopez A."/>
            <person name="Martinez-Romero E."/>
        </authorList>
    </citation>
    <scope>NUCLEOTIDE SEQUENCE [LARGE SCALE GENOMIC DNA]</scope>
    <source>
        <strain evidence="2 3">ITTG R7</strain>
    </source>
</reference>
<dbReference type="EMBL" id="CP041238">
    <property type="protein sequence ID" value="QLL62149.1"/>
    <property type="molecule type" value="Genomic_DNA"/>
</dbReference>
<protein>
    <submittedName>
        <fullName evidence="2">DUF1127 domain-containing protein</fullName>
    </submittedName>
</protein>
<sequence>MSATLSTIDPSQGSRLIFSVCRESIARHFVRRAALKALREFDDDALRDIGLARSEIEAAVYGFMTSPKRART</sequence>
<keyword evidence="3" id="KW-1185">Reference proteome</keyword>
<name>A0A859QRR0_9HYPH</name>
<dbReference type="AlphaFoldDB" id="A0A859QRR0"/>
<dbReference type="Proteomes" id="UP000510721">
    <property type="component" value="Chromosome"/>
</dbReference>
<proteinExistence type="predicted"/>
<organism evidence="2 3">
    <name type="scientific">Sinorhizobium mexicanum</name>
    <dbReference type="NCBI Taxonomy" id="375549"/>
    <lineage>
        <taxon>Bacteria</taxon>
        <taxon>Pseudomonadati</taxon>
        <taxon>Pseudomonadota</taxon>
        <taxon>Alphaproteobacteria</taxon>
        <taxon>Hyphomicrobiales</taxon>
        <taxon>Rhizobiaceae</taxon>
        <taxon>Sinorhizobium/Ensifer group</taxon>
        <taxon>Sinorhizobium</taxon>
    </lineage>
</organism>
<dbReference type="KEGG" id="emx:FKV68_12155"/>
<evidence type="ECO:0000313" key="2">
    <source>
        <dbReference type="EMBL" id="QLL62149.1"/>
    </source>
</evidence>
<gene>
    <name evidence="2" type="ORF">FKV68_12155</name>
</gene>
<dbReference type="InterPro" id="IPR009506">
    <property type="entry name" value="YjiS-like"/>
</dbReference>
<dbReference type="Pfam" id="PF06568">
    <property type="entry name" value="YjiS-like"/>
    <property type="match status" value="1"/>
</dbReference>
<evidence type="ECO:0000313" key="3">
    <source>
        <dbReference type="Proteomes" id="UP000510721"/>
    </source>
</evidence>
<evidence type="ECO:0000259" key="1">
    <source>
        <dbReference type="Pfam" id="PF06568"/>
    </source>
</evidence>
<dbReference type="RefSeq" id="WP_245181195.1">
    <property type="nucleotide sequence ID" value="NZ_CP041238.1"/>
</dbReference>